<dbReference type="RefSeq" id="WP_008482727.1">
    <property type="nucleotide sequence ID" value="NZ_AMRI01000003.1"/>
</dbReference>
<gene>
    <name evidence="1" type="ORF">B3C1_02635</name>
</gene>
<protein>
    <submittedName>
        <fullName evidence="1">Transferase hexapeptide repeat containing protein</fullName>
    </submittedName>
</protein>
<dbReference type="eggNOG" id="COG1045">
    <property type="taxonomic scope" value="Bacteria"/>
</dbReference>
<keyword evidence="1" id="KW-0808">Transferase</keyword>
<organism evidence="1 2">
    <name type="scientific">Gallaecimonas xiamenensis 3-C-1</name>
    <dbReference type="NCBI Taxonomy" id="745411"/>
    <lineage>
        <taxon>Bacteria</taxon>
        <taxon>Pseudomonadati</taxon>
        <taxon>Pseudomonadota</taxon>
        <taxon>Gammaproteobacteria</taxon>
        <taxon>Enterobacterales</taxon>
        <taxon>Gallaecimonadaceae</taxon>
        <taxon>Gallaecimonas</taxon>
    </lineage>
</organism>
<dbReference type="EMBL" id="AMRI01000003">
    <property type="protein sequence ID" value="EKE77066.1"/>
    <property type="molecule type" value="Genomic_DNA"/>
</dbReference>
<evidence type="ECO:0000313" key="1">
    <source>
        <dbReference type="EMBL" id="EKE77066.1"/>
    </source>
</evidence>
<dbReference type="STRING" id="745411.B3C1_02635"/>
<comment type="caution">
    <text evidence="1">The sequence shown here is derived from an EMBL/GenBank/DDBJ whole genome shotgun (WGS) entry which is preliminary data.</text>
</comment>
<reference evidence="1 2" key="1">
    <citation type="journal article" date="2012" name="J. Bacteriol.">
        <title>Genome Sequence of Gallaecimonas xiamenensis Type Strain 3-C-1.</title>
        <authorList>
            <person name="Lai Q."/>
            <person name="Wang L."/>
            <person name="Wang W."/>
            <person name="Shao Z."/>
        </authorList>
    </citation>
    <scope>NUCLEOTIDE SEQUENCE [LARGE SCALE GENOMIC DNA]</scope>
    <source>
        <strain evidence="1 2">3-C-1</strain>
    </source>
</reference>
<sequence>MIISIGQDKLFALLCNQLRHNFLLDQQELAPLQEAVSRALPRAERCFGGISNKYYRDDEGRGLFNPYHSGQYGIFLYFLAQEALALGQRSLADRLYYLNKMLNAFDLYYETALPEVFFMEHPVGSVMGRARYGNHLVIQQNCTVGGNGGIYPTLGDFVWLFANATVVGNSTLGNNVFVSANSYIKDQDIPDNSLVFGSSPNLVIKQKPSDYFHRLSPFFAHRGADA</sequence>
<dbReference type="Gene3D" id="2.160.10.10">
    <property type="entry name" value="Hexapeptide repeat proteins"/>
    <property type="match status" value="1"/>
</dbReference>
<dbReference type="Proteomes" id="UP000006755">
    <property type="component" value="Unassembled WGS sequence"/>
</dbReference>
<dbReference type="InterPro" id="IPR011004">
    <property type="entry name" value="Trimer_LpxA-like_sf"/>
</dbReference>
<dbReference type="SUPFAM" id="SSF51161">
    <property type="entry name" value="Trimeric LpxA-like enzymes"/>
    <property type="match status" value="1"/>
</dbReference>
<evidence type="ECO:0000313" key="2">
    <source>
        <dbReference type="Proteomes" id="UP000006755"/>
    </source>
</evidence>
<dbReference type="GO" id="GO:0016740">
    <property type="term" value="F:transferase activity"/>
    <property type="evidence" value="ECO:0007669"/>
    <property type="project" value="UniProtKB-KW"/>
</dbReference>
<proteinExistence type="predicted"/>
<dbReference type="OrthoDB" id="5323702at2"/>
<keyword evidence="2" id="KW-1185">Reference proteome</keyword>
<dbReference type="AlphaFoldDB" id="K2J262"/>
<name>K2J262_9GAMM</name>
<accession>K2J262</accession>
<dbReference type="PANTHER" id="PTHR42811">
    <property type="entry name" value="SERINE ACETYLTRANSFERASE"/>
    <property type="match status" value="1"/>
</dbReference>